<organism evidence="2 3">
    <name type="scientific">Monilinia fructigena</name>
    <dbReference type="NCBI Taxonomy" id="38457"/>
    <lineage>
        <taxon>Eukaryota</taxon>
        <taxon>Fungi</taxon>
        <taxon>Dikarya</taxon>
        <taxon>Ascomycota</taxon>
        <taxon>Pezizomycotina</taxon>
        <taxon>Leotiomycetes</taxon>
        <taxon>Helotiales</taxon>
        <taxon>Sclerotiniaceae</taxon>
        <taxon>Monilinia</taxon>
    </lineage>
</organism>
<evidence type="ECO:0000313" key="2">
    <source>
        <dbReference type="EMBL" id="RAL63275.1"/>
    </source>
</evidence>
<feature type="region of interest" description="Disordered" evidence="1">
    <location>
        <begin position="253"/>
        <end position="272"/>
    </location>
</feature>
<keyword evidence="3" id="KW-1185">Reference proteome</keyword>
<dbReference type="EMBL" id="QKRW01000020">
    <property type="protein sequence ID" value="RAL63275.1"/>
    <property type="molecule type" value="Genomic_DNA"/>
</dbReference>
<dbReference type="InterPro" id="IPR012337">
    <property type="entry name" value="RNaseH-like_sf"/>
</dbReference>
<proteinExistence type="predicted"/>
<dbReference type="SUPFAM" id="SSF53098">
    <property type="entry name" value="Ribonuclease H-like"/>
    <property type="match status" value="1"/>
</dbReference>
<reference evidence="2 3" key="1">
    <citation type="submission" date="2018-06" db="EMBL/GenBank/DDBJ databases">
        <title>Genome Sequence of the Brown Rot Fungal Pathogen Monilinia fructigena.</title>
        <authorList>
            <person name="Landi L."/>
            <person name="De Miccolis Angelini R.M."/>
            <person name="Pollastro S."/>
            <person name="Abate D."/>
            <person name="Faretra F."/>
            <person name="Romanazzi G."/>
        </authorList>
    </citation>
    <scope>NUCLEOTIDE SEQUENCE [LARGE SCALE GENOMIC DNA]</scope>
    <source>
        <strain evidence="2 3">Mfrg269</strain>
    </source>
</reference>
<evidence type="ECO:0008006" key="4">
    <source>
        <dbReference type="Google" id="ProtNLM"/>
    </source>
</evidence>
<comment type="caution">
    <text evidence="2">The sequence shown here is derived from an EMBL/GenBank/DDBJ whole genome shotgun (WGS) entry which is preliminary data.</text>
</comment>
<protein>
    <recommendedName>
        <fullName evidence="4">Integrase catalytic domain-containing protein</fullName>
    </recommendedName>
</protein>
<dbReference type="GO" id="GO:0003676">
    <property type="term" value="F:nucleic acid binding"/>
    <property type="evidence" value="ECO:0007669"/>
    <property type="project" value="InterPro"/>
</dbReference>
<accession>A0A395ISK2</accession>
<dbReference type="InterPro" id="IPR036397">
    <property type="entry name" value="RNaseH_sf"/>
</dbReference>
<name>A0A395ISK2_9HELO</name>
<evidence type="ECO:0000256" key="1">
    <source>
        <dbReference type="SAM" id="MobiDB-lite"/>
    </source>
</evidence>
<gene>
    <name evidence="2" type="ORF">DID88_004352</name>
</gene>
<dbReference type="Gene3D" id="3.30.420.10">
    <property type="entry name" value="Ribonuclease H-like superfamily/Ribonuclease H"/>
    <property type="match status" value="1"/>
</dbReference>
<dbReference type="Proteomes" id="UP000249056">
    <property type="component" value="Unassembled WGS sequence"/>
</dbReference>
<feature type="compositionally biased region" description="Basic and acidic residues" evidence="1">
    <location>
        <begin position="253"/>
        <end position="263"/>
    </location>
</feature>
<dbReference type="AlphaFoldDB" id="A0A395ISK2"/>
<dbReference type="OrthoDB" id="4753111at2759"/>
<evidence type="ECO:0000313" key="3">
    <source>
        <dbReference type="Proteomes" id="UP000249056"/>
    </source>
</evidence>
<sequence>MVEEDEIVEEIGENDRMMGKDRKNSPYVPNALLNLQKFYSPDEKYEGDDDNFDYKLSIFYEIARRAELPTEQFYQAFPMMLKGSALSFYHSSRDDLPDTFKSLCEYMKQEFEGVQYERNMLAQWNAITLTTVRKSNKDKTLGEFFNIMAKELRSLQMRLQKEMRDPIHMHNKLMLACQGVPACDFACFNPAKDVPGFIQQLKQAIATWEKSHKTEDSTFFVDRRFRNNDSNYTSRGSSSKCWICKKEGCRSTKHTPQEQEEHKQKWRNRFSTGSNNSFKKRYDQWLVEVEGEEEDSDRDQEMATFFSGLDIEDQKEEDSFFTSSGPVDGRKVVEKLATCALQHALFWSGRRSTVGNGQFKAWQKVSDAVIDTSRAGAANVKFGKGEGETSIGSVNVSMPFGVVEFHILQTDTPFLLSLTDMDRLKIAFDNRVNILHTPDGDFPVYRRNDHPFLLWKINFNGFIQDSIQRNECYLTDVDLSTTTSTFRSPIGSEISQSLATSCIVNFTGNHLDDFKFSLQDDTEFNHTILVDVMYIANQPILYIIDEATRYQAARWLENITAKNAWDALKACWIDVYVGPPDYIVHDAGQEFL</sequence>